<sequence>MSYARYLKDMLEPMGVYRLENSLNGAELESAGAALDGVDQVLEEVEREMLLLTAEDWGLSAVEALLRRRPAAPTLEQRREALAALLRIGGDSFTLEAINDTLRGCGLQAVASETGTPGYVEVRFPDVPGIPDGIETMQAIIEEILPAHVGITYVYWFSTWAELEEQLETWGDIEELGLTWGEMEKMVEEEEEL</sequence>
<evidence type="ECO:0000313" key="3">
    <source>
        <dbReference type="Proteomes" id="UP000824208"/>
    </source>
</evidence>
<organism evidence="2 3">
    <name type="scientific">Candidatus Flavonifractor intestinipullorum</name>
    <dbReference type="NCBI Taxonomy" id="2838587"/>
    <lineage>
        <taxon>Bacteria</taxon>
        <taxon>Bacillati</taxon>
        <taxon>Bacillota</taxon>
        <taxon>Clostridia</taxon>
        <taxon>Eubacteriales</taxon>
        <taxon>Oscillospiraceae</taxon>
        <taxon>Flavonifractor</taxon>
    </lineage>
</organism>
<dbReference type="Proteomes" id="UP000824208">
    <property type="component" value="Unassembled WGS sequence"/>
</dbReference>
<dbReference type="EMBL" id="DWYC01000046">
    <property type="protein sequence ID" value="HJB56762.1"/>
    <property type="molecule type" value="Genomic_DNA"/>
</dbReference>
<reference evidence="2" key="2">
    <citation type="submission" date="2021-04" db="EMBL/GenBank/DDBJ databases">
        <authorList>
            <person name="Gilroy R."/>
        </authorList>
    </citation>
    <scope>NUCLEOTIDE SEQUENCE</scope>
    <source>
        <strain evidence="2">CHK189-11263</strain>
    </source>
</reference>
<evidence type="ECO:0000256" key="1">
    <source>
        <dbReference type="SAM" id="Coils"/>
    </source>
</evidence>
<comment type="caution">
    <text evidence="2">The sequence shown here is derived from an EMBL/GenBank/DDBJ whole genome shotgun (WGS) entry which is preliminary data.</text>
</comment>
<keyword evidence="1" id="KW-0175">Coiled coil</keyword>
<gene>
    <name evidence="2" type="ORF">H9714_04330</name>
</gene>
<feature type="coiled-coil region" evidence="1">
    <location>
        <begin position="28"/>
        <end position="55"/>
    </location>
</feature>
<dbReference type="AlphaFoldDB" id="A0A9D2MA00"/>
<protein>
    <submittedName>
        <fullName evidence="2">YmfQ family protein</fullName>
    </submittedName>
</protein>
<name>A0A9D2MA00_9FIRM</name>
<reference evidence="2" key="1">
    <citation type="journal article" date="2021" name="PeerJ">
        <title>Extensive microbial diversity within the chicken gut microbiome revealed by metagenomics and culture.</title>
        <authorList>
            <person name="Gilroy R."/>
            <person name="Ravi A."/>
            <person name="Getino M."/>
            <person name="Pursley I."/>
            <person name="Horton D.L."/>
            <person name="Alikhan N.F."/>
            <person name="Baker D."/>
            <person name="Gharbi K."/>
            <person name="Hall N."/>
            <person name="Watson M."/>
            <person name="Adriaenssens E.M."/>
            <person name="Foster-Nyarko E."/>
            <person name="Jarju S."/>
            <person name="Secka A."/>
            <person name="Antonio M."/>
            <person name="Oren A."/>
            <person name="Chaudhuri R.R."/>
            <person name="La Ragione R."/>
            <person name="Hildebrand F."/>
            <person name="Pallen M.J."/>
        </authorList>
    </citation>
    <scope>NUCLEOTIDE SEQUENCE</scope>
    <source>
        <strain evidence="2">CHK189-11263</strain>
    </source>
</reference>
<accession>A0A9D2MA00</accession>
<proteinExistence type="predicted"/>
<evidence type="ECO:0000313" key="2">
    <source>
        <dbReference type="EMBL" id="HJB56762.1"/>
    </source>
</evidence>